<evidence type="ECO:0000256" key="8">
    <source>
        <dbReference type="SAM" id="Phobius"/>
    </source>
</evidence>
<dbReference type="InterPro" id="IPR004089">
    <property type="entry name" value="MCPsignal_dom"/>
</dbReference>
<dbReference type="CDD" id="cd11386">
    <property type="entry name" value="MCP_signal"/>
    <property type="match status" value="1"/>
</dbReference>
<dbReference type="CDD" id="cd06225">
    <property type="entry name" value="HAMP"/>
    <property type="match status" value="1"/>
</dbReference>
<feature type="region of interest" description="Disordered" evidence="7">
    <location>
        <begin position="1"/>
        <end position="25"/>
    </location>
</feature>
<feature type="compositionally biased region" description="Basic and acidic residues" evidence="7">
    <location>
        <begin position="1"/>
        <end position="11"/>
    </location>
</feature>
<comment type="subcellular location">
    <subcellularLocation>
        <location evidence="1">Cell membrane</location>
    </subcellularLocation>
</comment>
<feature type="domain" description="HAMP" evidence="10">
    <location>
        <begin position="238"/>
        <end position="291"/>
    </location>
</feature>
<dbReference type="EMBL" id="QWEH01000010">
    <property type="protein sequence ID" value="RHW31053.1"/>
    <property type="molecule type" value="Genomic_DNA"/>
</dbReference>
<evidence type="ECO:0000259" key="10">
    <source>
        <dbReference type="PROSITE" id="PS50885"/>
    </source>
</evidence>
<organism evidence="11 12">
    <name type="scientific">Oceanobacillus profundus</name>
    <dbReference type="NCBI Taxonomy" id="372463"/>
    <lineage>
        <taxon>Bacteria</taxon>
        <taxon>Bacillati</taxon>
        <taxon>Bacillota</taxon>
        <taxon>Bacilli</taxon>
        <taxon>Bacillales</taxon>
        <taxon>Bacillaceae</taxon>
        <taxon>Oceanobacillus</taxon>
    </lineage>
</organism>
<dbReference type="OrthoDB" id="9804712at2"/>
<evidence type="ECO:0000256" key="5">
    <source>
        <dbReference type="ARBA" id="ARBA00029447"/>
    </source>
</evidence>
<dbReference type="InterPro" id="IPR003660">
    <property type="entry name" value="HAMP_dom"/>
</dbReference>
<dbReference type="SUPFAM" id="SSF58104">
    <property type="entry name" value="Methyl-accepting chemotaxis protein (MCP) signaling domain"/>
    <property type="match status" value="1"/>
</dbReference>
<name>A0A417YEG6_9BACI</name>
<dbReference type="AlphaFoldDB" id="A0A417YEG6"/>
<protein>
    <submittedName>
        <fullName evidence="11">Methyl-accepting chemotaxis protein</fullName>
    </submittedName>
</protein>
<feature type="domain" description="Methyl-accepting transducer" evidence="9">
    <location>
        <begin position="310"/>
        <end position="560"/>
    </location>
</feature>
<reference evidence="11 12" key="1">
    <citation type="journal article" date="2007" name="Int. J. Syst. Evol. Microbiol.">
        <title>Oceanobacillus profundus sp. nov., isolated from a deep-sea sediment core.</title>
        <authorList>
            <person name="Kim Y.G."/>
            <person name="Choi D.H."/>
            <person name="Hyun S."/>
            <person name="Cho B.C."/>
        </authorList>
    </citation>
    <scope>NUCLEOTIDE SEQUENCE [LARGE SCALE GENOMIC DNA]</scope>
    <source>
        <strain evidence="11 12">DSM 18246</strain>
    </source>
</reference>
<gene>
    <name evidence="11" type="ORF">D1B32_14890</name>
</gene>
<keyword evidence="4 6" id="KW-0807">Transducer</keyword>
<dbReference type="SMART" id="SM00304">
    <property type="entry name" value="HAMP"/>
    <property type="match status" value="2"/>
</dbReference>
<dbReference type="PANTHER" id="PTHR32089:SF112">
    <property type="entry name" value="LYSOZYME-LIKE PROTEIN-RELATED"/>
    <property type="match status" value="1"/>
</dbReference>
<comment type="caution">
    <text evidence="11">The sequence shown here is derived from an EMBL/GenBank/DDBJ whole genome shotgun (WGS) entry which is preliminary data.</text>
</comment>
<evidence type="ECO:0000313" key="12">
    <source>
        <dbReference type="Proteomes" id="UP000285456"/>
    </source>
</evidence>
<dbReference type="Pfam" id="PF00672">
    <property type="entry name" value="HAMP"/>
    <property type="match status" value="1"/>
</dbReference>
<accession>A0A417YEG6</accession>
<keyword evidence="8" id="KW-0812">Transmembrane</keyword>
<feature type="transmembrane region" description="Helical" evidence="8">
    <location>
        <begin position="217"/>
        <end position="236"/>
    </location>
</feature>
<keyword evidence="2" id="KW-1003">Cell membrane</keyword>
<dbReference type="PROSITE" id="PS50885">
    <property type="entry name" value="HAMP"/>
    <property type="match status" value="1"/>
</dbReference>
<evidence type="ECO:0000256" key="1">
    <source>
        <dbReference type="ARBA" id="ARBA00004236"/>
    </source>
</evidence>
<dbReference type="Proteomes" id="UP000285456">
    <property type="component" value="Unassembled WGS sequence"/>
</dbReference>
<evidence type="ECO:0000256" key="4">
    <source>
        <dbReference type="ARBA" id="ARBA00023224"/>
    </source>
</evidence>
<comment type="similarity">
    <text evidence="5">Belongs to the methyl-accepting chemotaxis (MCP) protein family.</text>
</comment>
<feature type="compositionally biased region" description="Basic residues" evidence="7">
    <location>
        <begin position="12"/>
        <end position="25"/>
    </location>
</feature>
<keyword evidence="3 8" id="KW-0472">Membrane</keyword>
<evidence type="ECO:0000256" key="3">
    <source>
        <dbReference type="ARBA" id="ARBA00023136"/>
    </source>
</evidence>
<keyword evidence="12" id="KW-1185">Reference proteome</keyword>
<proteinExistence type="inferred from homology"/>
<dbReference type="GO" id="GO:0007165">
    <property type="term" value="P:signal transduction"/>
    <property type="evidence" value="ECO:0007669"/>
    <property type="project" value="UniProtKB-KW"/>
</dbReference>
<evidence type="ECO:0000259" key="9">
    <source>
        <dbReference type="PROSITE" id="PS50111"/>
    </source>
</evidence>
<sequence>MELRGEMEMQMKKTKQTKKQKSAQKIGRKRRFLLHNIKIGKKYLYAFIATILLVACSSLLVYFQLEQGQQDVEAANEYIDRVNTLTELSSVIQAKDVQIADYLLTRNAVYIDGFDNYQSQFNAIVEQMEPLMVTDEQRAMYQELILSDAAINSTFTDKIVTYIENDQATLANTLRETTYRFRTSNVEIVDGLIETMKAEQIEATENAIGSMESVTTILLIANITTIIAGIIIFTFISRNVTSNLKHIVKITSEVANGNLTVAKLNYSGKDEIGQLASSINQMKENMQHVLQNVTAASSAVSSRSEELTQAANEVKEGNTQIALTMEELSSGAETQANGASDLAENMNEFVKTVIQSEKSGQEIATASQGVLALTTDGTTLMNESVQQMQRIDTIVSESVDRVKNLDKQSKEISNLVSVIKEIADQTNLLSLNAAIEAARAGEHGKGFAVVADEVRKLSEQVATSVVEITSIVNAIQSDTKHVVESLSSGYNEVQTGSDHIEETRQSFDTIKEAVTAMTTKITSISANLKDIAGNSNAMNNLIEEIASVSEESAAGVEQAAASAQQTASSMEEVSHSADELAGLAEQLNEQLTSFKL</sequence>
<dbReference type="PROSITE" id="PS50111">
    <property type="entry name" value="CHEMOTAXIS_TRANSDUC_2"/>
    <property type="match status" value="1"/>
</dbReference>
<dbReference type="SMART" id="SM00283">
    <property type="entry name" value="MA"/>
    <property type="match status" value="1"/>
</dbReference>
<keyword evidence="8" id="KW-1133">Transmembrane helix</keyword>
<dbReference type="GO" id="GO:0005886">
    <property type="term" value="C:plasma membrane"/>
    <property type="evidence" value="ECO:0007669"/>
    <property type="project" value="UniProtKB-SubCell"/>
</dbReference>
<dbReference type="Gene3D" id="1.10.287.950">
    <property type="entry name" value="Methyl-accepting chemotaxis protein"/>
    <property type="match status" value="1"/>
</dbReference>
<dbReference type="PANTHER" id="PTHR32089">
    <property type="entry name" value="METHYL-ACCEPTING CHEMOTAXIS PROTEIN MCPB"/>
    <property type="match status" value="1"/>
</dbReference>
<evidence type="ECO:0000256" key="7">
    <source>
        <dbReference type="SAM" id="MobiDB-lite"/>
    </source>
</evidence>
<dbReference type="Gene3D" id="6.10.340.10">
    <property type="match status" value="1"/>
</dbReference>
<evidence type="ECO:0000256" key="6">
    <source>
        <dbReference type="PROSITE-ProRule" id="PRU00284"/>
    </source>
</evidence>
<dbReference type="Pfam" id="PF00015">
    <property type="entry name" value="MCPsignal"/>
    <property type="match status" value="1"/>
</dbReference>
<evidence type="ECO:0000313" key="11">
    <source>
        <dbReference type="EMBL" id="RHW31053.1"/>
    </source>
</evidence>
<evidence type="ECO:0000256" key="2">
    <source>
        <dbReference type="ARBA" id="ARBA00022475"/>
    </source>
</evidence>
<feature type="transmembrane region" description="Helical" evidence="8">
    <location>
        <begin position="43"/>
        <end position="63"/>
    </location>
</feature>